<gene>
    <name evidence="1" type="ORF">Q4Q35_03455</name>
</gene>
<name>A0ABT8W6V6_9FLAO</name>
<accession>A0ABT8W6V6</accession>
<protein>
    <submittedName>
        <fullName evidence="1">Uncharacterized protein</fullName>
    </submittedName>
</protein>
<proteinExistence type="predicted"/>
<evidence type="ECO:0000313" key="1">
    <source>
        <dbReference type="EMBL" id="MDO5968853.1"/>
    </source>
</evidence>
<sequence>MNRDKPFMRGINSIQLLNDGDRWWVINIYWTQETEAKTIPIKYLPKK</sequence>
<dbReference type="RefSeq" id="WP_303276536.1">
    <property type="nucleotide sequence ID" value="NZ_JAUOEK010000055.1"/>
</dbReference>
<keyword evidence="2" id="KW-1185">Reference proteome</keyword>
<dbReference type="Proteomes" id="UP001176883">
    <property type="component" value="Unassembled WGS sequence"/>
</dbReference>
<evidence type="ECO:0000313" key="2">
    <source>
        <dbReference type="Proteomes" id="UP001176883"/>
    </source>
</evidence>
<dbReference type="EMBL" id="JAUOEK010000055">
    <property type="protein sequence ID" value="MDO5968853.1"/>
    <property type="molecule type" value="Genomic_DNA"/>
</dbReference>
<organism evidence="1 2">
    <name type="scientific">Flavivirga aquimarina</name>
    <dbReference type="NCBI Taxonomy" id="2027862"/>
    <lineage>
        <taxon>Bacteria</taxon>
        <taxon>Pseudomonadati</taxon>
        <taxon>Bacteroidota</taxon>
        <taxon>Flavobacteriia</taxon>
        <taxon>Flavobacteriales</taxon>
        <taxon>Flavobacteriaceae</taxon>
        <taxon>Flavivirga</taxon>
    </lineage>
</organism>
<reference evidence="1" key="1">
    <citation type="submission" date="2023-07" db="EMBL/GenBank/DDBJ databases">
        <title>Two novel species in the genus Flavivirga.</title>
        <authorList>
            <person name="Kwon K."/>
        </authorList>
    </citation>
    <scope>NUCLEOTIDE SEQUENCE</scope>
    <source>
        <strain evidence="1">KCTC 52353</strain>
    </source>
</reference>
<comment type="caution">
    <text evidence="1">The sequence shown here is derived from an EMBL/GenBank/DDBJ whole genome shotgun (WGS) entry which is preliminary data.</text>
</comment>